<keyword evidence="5" id="KW-1185">Reference proteome</keyword>
<dbReference type="Gene3D" id="3.40.630.30">
    <property type="match status" value="1"/>
</dbReference>
<evidence type="ECO:0000313" key="4">
    <source>
        <dbReference type="EMBL" id="TBT86611.1"/>
    </source>
</evidence>
<evidence type="ECO:0000256" key="1">
    <source>
        <dbReference type="ARBA" id="ARBA00022679"/>
    </source>
</evidence>
<feature type="domain" description="N-acetyltransferase" evidence="3">
    <location>
        <begin position="1"/>
        <end position="144"/>
    </location>
</feature>
<dbReference type="PROSITE" id="PS51186">
    <property type="entry name" value="GNAT"/>
    <property type="match status" value="1"/>
</dbReference>
<dbReference type="InterPro" id="IPR016181">
    <property type="entry name" value="Acyl_CoA_acyltransferase"/>
</dbReference>
<keyword evidence="2" id="KW-0012">Acyltransferase</keyword>
<proteinExistence type="predicted"/>
<dbReference type="Pfam" id="PF00583">
    <property type="entry name" value="Acetyltransf_1"/>
    <property type="match status" value="1"/>
</dbReference>
<dbReference type="SUPFAM" id="SSF55729">
    <property type="entry name" value="Acyl-CoA N-acyltransferases (Nat)"/>
    <property type="match status" value="1"/>
</dbReference>
<dbReference type="OrthoDB" id="529907at2"/>
<dbReference type="EMBL" id="SDMQ01000003">
    <property type="protein sequence ID" value="TBT86611.1"/>
    <property type="molecule type" value="Genomic_DNA"/>
</dbReference>
<dbReference type="PANTHER" id="PTHR43420">
    <property type="entry name" value="ACETYLTRANSFERASE"/>
    <property type="match status" value="1"/>
</dbReference>
<dbReference type="GO" id="GO:0016747">
    <property type="term" value="F:acyltransferase activity, transferring groups other than amino-acyl groups"/>
    <property type="evidence" value="ECO:0007669"/>
    <property type="project" value="InterPro"/>
</dbReference>
<dbReference type="PANTHER" id="PTHR43420:SF44">
    <property type="entry name" value="ACETYLTRANSFERASE YPEA"/>
    <property type="match status" value="1"/>
</dbReference>
<organism evidence="4 5">
    <name type="scientific">Propioniciclava sinopodophylli</name>
    <dbReference type="NCBI Taxonomy" id="1837344"/>
    <lineage>
        <taxon>Bacteria</taxon>
        <taxon>Bacillati</taxon>
        <taxon>Actinomycetota</taxon>
        <taxon>Actinomycetes</taxon>
        <taxon>Propionibacteriales</taxon>
        <taxon>Propionibacteriaceae</taxon>
        <taxon>Propioniciclava</taxon>
    </lineage>
</organism>
<name>A0A4Q9KFI1_9ACTN</name>
<dbReference type="RefSeq" id="WP_131167396.1">
    <property type="nucleotide sequence ID" value="NZ_CANLBI010000004.1"/>
</dbReference>
<dbReference type="InterPro" id="IPR000182">
    <property type="entry name" value="GNAT_dom"/>
</dbReference>
<dbReference type="AlphaFoldDB" id="A0A4Q9KFI1"/>
<dbReference type="Proteomes" id="UP000292373">
    <property type="component" value="Unassembled WGS sequence"/>
</dbReference>
<reference evidence="4 5" key="1">
    <citation type="submission" date="2019-01" db="EMBL/GenBank/DDBJ databases">
        <title>Lactibacter flavus gen. nov., sp. nov., a novel bacterium of the family Propionibacteriaceae isolated from raw milk and dairy products.</title>
        <authorList>
            <person name="Huptas C."/>
            <person name="Wenning M."/>
            <person name="Breitenwieser F."/>
            <person name="Doll E."/>
            <person name="Von Neubeck M."/>
            <person name="Busse H.-J."/>
            <person name="Scherer S."/>
        </authorList>
    </citation>
    <scope>NUCLEOTIDE SEQUENCE [LARGE SCALE GENOMIC DNA]</scope>
    <source>
        <strain evidence="4 5">KCTC 33808</strain>
    </source>
</reference>
<keyword evidence="1 4" id="KW-0808">Transferase</keyword>
<dbReference type="CDD" id="cd04301">
    <property type="entry name" value="NAT_SF"/>
    <property type="match status" value="1"/>
</dbReference>
<accession>A0A4Q9KFI1</accession>
<evidence type="ECO:0000313" key="5">
    <source>
        <dbReference type="Proteomes" id="UP000292373"/>
    </source>
</evidence>
<evidence type="ECO:0000256" key="2">
    <source>
        <dbReference type="ARBA" id="ARBA00023315"/>
    </source>
</evidence>
<evidence type="ECO:0000259" key="3">
    <source>
        <dbReference type="PROSITE" id="PS51186"/>
    </source>
</evidence>
<protein>
    <submittedName>
        <fullName evidence="4">GNAT family N-acetyltransferase</fullName>
    </submittedName>
</protein>
<comment type="caution">
    <text evidence="4">The sequence shown here is derived from an EMBL/GenBank/DDBJ whole genome shotgun (WGS) entry which is preliminary data.</text>
</comment>
<sequence>MITLAVGSDLAQIVTLEEEFTDARWSARTWAEELVADRALTLVNKDRWGRLLGVATFHWLEDVADLNRVVVHPAHRREGIARRLIAAGMEWAEQVGARRVLLEVEERNSPAIRLYEDLGFMVLARRRNYYGSGLDALVMELPLESES</sequence>
<gene>
    <name evidence="4" type="ORF">ET989_04690</name>
</gene>
<dbReference type="InterPro" id="IPR050680">
    <property type="entry name" value="YpeA/RimI_acetyltransf"/>
</dbReference>